<dbReference type="InterPro" id="IPR035911">
    <property type="entry name" value="MurE/MurF_N"/>
</dbReference>
<dbReference type="InterPro" id="IPR013221">
    <property type="entry name" value="Mur_ligase_cen"/>
</dbReference>
<dbReference type="InterPro" id="IPR000713">
    <property type="entry name" value="Mur_ligase_N"/>
</dbReference>
<dbReference type="GO" id="GO:0016874">
    <property type="term" value="F:ligase activity"/>
    <property type="evidence" value="ECO:0007669"/>
    <property type="project" value="UniProtKB-KW"/>
</dbReference>
<dbReference type="SUPFAM" id="SSF53244">
    <property type="entry name" value="MurD-like peptide ligases, peptide-binding domain"/>
    <property type="match status" value="1"/>
</dbReference>
<keyword evidence="8 10" id="KW-0131">Cell cycle</keyword>
<sequence length="470" mass="49005">MIELSLARLARAVGGDLRLAPGDGADTLVSGAVDTDSRLIGPGDIFVAKPGDVTDGHLFVPQAVEAGAACVIVEHDVDVTVSQVVVPDAVRALADLARFVVAEVRSRGDLRVVGITGSNGKTTTKNMLARILEGAGPTVSPRASFNNEVGAPLTMLRIDTGTRFLVSEFGASGPGEIARLAGLVDPDVAVVLMVGMAHAGGFGGIEATFLAKSELVRSVRAGGLAVLNADDARVAAMAPIAAERGASVRWFGRGANAQVRARDVEVGAAGTTCVVEADGEERMLHLQVLGEHHVMNALAAIAAATALGVTLSDAVDRLETLELAERWRMQPLGSERVRIINDAYNASPDSMAAALRTLAQITGPGERMVAVLGAMSELGEYSGEEHDRVGLLAVRLGIQRIVVVGPEARRLFLAAVGEGSWDGEAVFFATADEAFEYLQGELRDGDRVLVKSSNSAGLRFLGDRLGESFS</sequence>
<keyword evidence="6 10" id="KW-0133">Cell shape</keyword>
<evidence type="ECO:0000256" key="1">
    <source>
        <dbReference type="ARBA" id="ARBA00022490"/>
    </source>
</evidence>
<dbReference type="SUPFAM" id="SSF63418">
    <property type="entry name" value="MurE/MurF N-terminal domain"/>
    <property type="match status" value="1"/>
</dbReference>
<keyword evidence="9 10" id="KW-0961">Cell wall biogenesis/degradation</keyword>
<dbReference type="Pfam" id="PF08245">
    <property type="entry name" value="Mur_ligase_M"/>
    <property type="match status" value="1"/>
</dbReference>
<feature type="domain" description="Mur ligase C-terminal" evidence="13">
    <location>
        <begin position="328"/>
        <end position="453"/>
    </location>
</feature>
<proteinExistence type="inferred from homology"/>
<evidence type="ECO:0000259" key="13">
    <source>
        <dbReference type="Pfam" id="PF02875"/>
    </source>
</evidence>
<dbReference type="Pfam" id="PF02875">
    <property type="entry name" value="Mur_ligase_C"/>
    <property type="match status" value="1"/>
</dbReference>
<keyword evidence="4 10" id="KW-0547">Nucleotide-binding</keyword>
<comment type="function">
    <text evidence="10 11">Involved in cell wall formation. Catalyzes the final step in the synthesis of UDP-N-acetylmuramoyl-pentapeptide, the precursor of murein.</text>
</comment>
<keyword evidence="7 10" id="KW-0573">Peptidoglycan synthesis</keyword>
<evidence type="ECO:0000256" key="7">
    <source>
        <dbReference type="ARBA" id="ARBA00022984"/>
    </source>
</evidence>
<dbReference type="SUPFAM" id="SSF53623">
    <property type="entry name" value="MurD-like peptide ligases, catalytic domain"/>
    <property type="match status" value="1"/>
</dbReference>
<keyword evidence="3 10" id="KW-0132">Cell division</keyword>
<reference evidence="16" key="1">
    <citation type="journal article" date="2019" name="Int. J. Syst. Evol. Microbiol.">
        <title>The Global Catalogue of Microorganisms (GCM) 10K type strain sequencing project: providing services to taxonomists for standard genome sequencing and annotation.</title>
        <authorList>
            <consortium name="The Broad Institute Genomics Platform"/>
            <consortium name="The Broad Institute Genome Sequencing Center for Infectious Disease"/>
            <person name="Wu L."/>
            <person name="Ma J."/>
        </authorList>
    </citation>
    <scope>NUCLEOTIDE SEQUENCE [LARGE SCALE GENOMIC DNA]</scope>
    <source>
        <strain evidence="16">JCM 16544</strain>
    </source>
</reference>
<dbReference type="HAMAP" id="MF_02019">
    <property type="entry name" value="MurF"/>
    <property type="match status" value="1"/>
</dbReference>
<evidence type="ECO:0000256" key="4">
    <source>
        <dbReference type="ARBA" id="ARBA00022741"/>
    </source>
</evidence>
<organism evidence="15 16">
    <name type="scientific">Microbacterium awajiense</name>
    <dbReference type="NCBI Taxonomy" id="415214"/>
    <lineage>
        <taxon>Bacteria</taxon>
        <taxon>Bacillati</taxon>
        <taxon>Actinomycetota</taxon>
        <taxon>Actinomycetes</taxon>
        <taxon>Micrococcales</taxon>
        <taxon>Microbacteriaceae</taxon>
        <taxon>Microbacterium</taxon>
    </lineage>
</organism>
<dbReference type="RefSeq" id="WP_344735988.1">
    <property type="nucleotide sequence ID" value="NZ_BAAAYU010000001.1"/>
</dbReference>
<evidence type="ECO:0000256" key="2">
    <source>
        <dbReference type="ARBA" id="ARBA00022598"/>
    </source>
</evidence>
<evidence type="ECO:0000256" key="3">
    <source>
        <dbReference type="ARBA" id="ARBA00022618"/>
    </source>
</evidence>
<dbReference type="EMBL" id="BAAAYU010000001">
    <property type="protein sequence ID" value="GAA3623474.1"/>
    <property type="molecule type" value="Genomic_DNA"/>
</dbReference>
<feature type="domain" description="Mur ligase N-terminal catalytic" evidence="12">
    <location>
        <begin position="33"/>
        <end position="90"/>
    </location>
</feature>
<comment type="subcellular location">
    <subcellularLocation>
        <location evidence="10 11">Cytoplasm</location>
    </subcellularLocation>
</comment>
<keyword evidence="5 10" id="KW-0067">ATP-binding</keyword>
<gene>
    <name evidence="10" type="primary">murF</name>
    <name evidence="15" type="ORF">GCM10022200_02120</name>
</gene>
<comment type="pathway">
    <text evidence="10 11">Cell wall biogenesis; peptidoglycan biosynthesis.</text>
</comment>
<dbReference type="PANTHER" id="PTHR43024">
    <property type="entry name" value="UDP-N-ACETYLMURAMOYL-TRIPEPTIDE--D-ALANYL-D-ALANINE LIGASE"/>
    <property type="match status" value="1"/>
</dbReference>
<evidence type="ECO:0000256" key="11">
    <source>
        <dbReference type="RuleBase" id="RU004136"/>
    </source>
</evidence>
<protein>
    <recommendedName>
        <fullName evidence="10 11">UDP-N-acetylmuramoyl-tripeptide--D-alanyl-D-alanine ligase</fullName>
        <ecNumber evidence="10 11">6.3.2.10</ecNumber>
    </recommendedName>
    <alternativeName>
        <fullName evidence="10">D-alanyl-D-alanine-adding enzyme</fullName>
    </alternativeName>
</protein>
<feature type="domain" description="Mur ligase central" evidence="14">
    <location>
        <begin position="115"/>
        <end position="304"/>
    </location>
</feature>
<dbReference type="Gene3D" id="3.90.190.20">
    <property type="entry name" value="Mur ligase, C-terminal domain"/>
    <property type="match status" value="1"/>
</dbReference>
<dbReference type="Gene3D" id="3.40.1190.10">
    <property type="entry name" value="Mur-like, catalytic domain"/>
    <property type="match status" value="1"/>
</dbReference>
<evidence type="ECO:0000256" key="6">
    <source>
        <dbReference type="ARBA" id="ARBA00022960"/>
    </source>
</evidence>
<evidence type="ECO:0000259" key="14">
    <source>
        <dbReference type="Pfam" id="PF08245"/>
    </source>
</evidence>
<evidence type="ECO:0000313" key="16">
    <source>
        <dbReference type="Proteomes" id="UP001501697"/>
    </source>
</evidence>
<keyword evidence="1 10" id="KW-0963">Cytoplasm</keyword>
<keyword evidence="16" id="KW-1185">Reference proteome</keyword>
<evidence type="ECO:0000256" key="9">
    <source>
        <dbReference type="ARBA" id="ARBA00023316"/>
    </source>
</evidence>
<accession>A0ABP7A262</accession>
<evidence type="ECO:0000256" key="10">
    <source>
        <dbReference type="HAMAP-Rule" id="MF_02019"/>
    </source>
</evidence>
<evidence type="ECO:0000256" key="8">
    <source>
        <dbReference type="ARBA" id="ARBA00023306"/>
    </source>
</evidence>
<dbReference type="EC" id="6.3.2.10" evidence="10 11"/>
<dbReference type="InterPro" id="IPR004101">
    <property type="entry name" value="Mur_ligase_C"/>
</dbReference>
<dbReference type="InterPro" id="IPR051046">
    <property type="entry name" value="MurCDEF_CellWall_CoF430Synth"/>
</dbReference>
<dbReference type="InterPro" id="IPR036565">
    <property type="entry name" value="Mur-like_cat_sf"/>
</dbReference>
<keyword evidence="2 10" id="KW-0436">Ligase</keyword>
<name>A0ABP7A262_9MICO</name>
<dbReference type="Pfam" id="PF01225">
    <property type="entry name" value="Mur_ligase"/>
    <property type="match status" value="1"/>
</dbReference>
<dbReference type="InterPro" id="IPR005863">
    <property type="entry name" value="UDP-N-AcMur_synth"/>
</dbReference>
<dbReference type="NCBIfam" id="TIGR01143">
    <property type="entry name" value="murF"/>
    <property type="match status" value="1"/>
</dbReference>
<evidence type="ECO:0000313" key="15">
    <source>
        <dbReference type="EMBL" id="GAA3623474.1"/>
    </source>
</evidence>
<evidence type="ECO:0000259" key="12">
    <source>
        <dbReference type="Pfam" id="PF01225"/>
    </source>
</evidence>
<comment type="catalytic activity">
    <reaction evidence="10 11">
        <text>D-alanyl-D-alanine + UDP-N-acetyl-alpha-D-muramoyl-L-alanyl-gamma-D-glutamyl-meso-2,6-diaminopimelate + ATP = UDP-N-acetyl-alpha-D-muramoyl-L-alanyl-gamma-D-glutamyl-meso-2,6-diaminopimeloyl-D-alanyl-D-alanine + ADP + phosphate + H(+)</text>
        <dbReference type="Rhea" id="RHEA:28374"/>
        <dbReference type="ChEBI" id="CHEBI:15378"/>
        <dbReference type="ChEBI" id="CHEBI:30616"/>
        <dbReference type="ChEBI" id="CHEBI:43474"/>
        <dbReference type="ChEBI" id="CHEBI:57822"/>
        <dbReference type="ChEBI" id="CHEBI:61386"/>
        <dbReference type="ChEBI" id="CHEBI:83905"/>
        <dbReference type="ChEBI" id="CHEBI:456216"/>
        <dbReference type="EC" id="6.3.2.10"/>
    </reaction>
</comment>
<comment type="similarity">
    <text evidence="10">Belongs to the MurCDEF family. MurF subfamily.</text>
</comment>
<dbReference type="PANTHER" id="PTHR43024:SF1">
    <property type="entry name" value="UDP-N-ACETYLMURAMOYL-TRIPEPTIDE--D-ALANYL-D-ALANINE LIGASE"/>
    <property type="match status" value="1"/>
</dbReference>
<comment type="caution">
    <text evidence="15">The sequence shown here is derived from an EMBL/GenBank/DDBJ whole genome shotgun (WGS) entry which is preliminary data.</text>
</comment>
<evidence type="ECO:0000256" key="5">
    <source>
        <dbReference type="ARBA" id="ARBA00022840"/>
    </source>
</evidence>
<dbReference type="InterPro" id="IPR036615">
    <property type="entry name" value="Mur_ligase_C_dom_sf"/>
</dbReference>
<feature type="binding site" evidence="10">
    <location>
        <begin position="117"/>
        <end position="123"/>
    </location>
    <ligand>
        <name>ATP</name>
        <dbReference type="ChEBI" id="CHEBI:30616"/>
    </ligand>
</feature>
<dbReference type="Gene3D" id="3.40.1390.10">
    <property type="entry name" value="MurE/MurF, N-terminal domain"/>
    <property type="match status" value="1"/>
</dbReference>
<dbReference type="Proteomes" id="UP001501697">
    <property type="component" value="Unassembled WGS sequence"/>
</dbReference>